<keyword evidence="2" id="KW-1185">Reference proteome</keyword>
<dbReference type="PROSITE" id="PS50082">
    <property type="entry name" value="WD_REPEATS_2"/>
    <property type="match status" value="1"/>
</dbReference>
<evidence type="ECO:0000256" key="1">
    <source>
        <dbReference type="PROSITE-ProRule" id="PRU00221"/>
    </source>
</evidence>
<dbReference type="InterPro" id="IPR001680">
    <property type="entry name" value="WD40_rpt"/>
</dbReference>
<dbReference type="AlphaFoldDB" id="A0A914EJ61"/>
<dbReference type="InterPro" id="IPR036322">
    <property type="entry name" value="WD40_repeat_dom_sf"/>
</dbReference>
<dbReference type="PANTHER" id="PTHR22848">
    <property type="entry name" value="WD40 REPEAT PROTEIN"/>
    <property type="match status" value="1"/>
</dbReference>
<proteinExistence type="predicted"/>
<dbReference type="PROSITE" id="PS50294">
    <property type="entry name" value="WD_REPEATS_REGION"/>
    <property type="match status" value="1"/>
</dbReference>
<dbReference type="GO" id="GO:0000398">
    <property type="term" value="P:mRNA splicing, via spliceosome"/>
    <property type="evidence" value="ECO:0007669"/>
    <property type="project" value="InterPro"/>
</dbReference>
<sequence length="103" mass="11566">MHLQRHNGTYLFSGNVNVVQIVRTLTSGKRVHGDFLCCTLSPRAEWIYCVGEDKVLYCFSVLTGNLESTIPTHESTVIGIAHHPHQNLISTFAEDALLKLWKS</sequence>
<dbReference type="Gene3D" id="2.130.10.10">
    <property type="entry name" value="YVTN repeat-like/Quinoprotein amine dehydrogenase"/>
    <property type="match status" value="1"/>
</dbReference>
<dbReference type="Proteomes" id="UP000887540">
    <property type="component" value="Unplaced"/>
</dbReference>
<protein>
    <submittedName>
        <fullName evidence="3">Uncharacterized protein</fullName>
    </submittedName>
</protein>
<feature type="repeat" description="WD" evidence="1">
    <location>
        <begin position="70"/>
        <end position="103"/>
    </location>
</feature>
<evidence type="ECO:0000313" key="2">
    <source>
        <dbReference type="Proteomes" id="UP000887540"/>
    </source>
</evidence>
<reference evidence="3" key="1">
    <citation type="submission" date="2022-11" db="UniProtKB">
        <authorList>
            <consortium name="WormBaseParasite"/>
        </authorList>
    </citation>
    <scope>IDENTIFICATION</scope>
</reference>
<keyword evidence="1" id="KW-0853">WD repeat</keyword>
<dbReference type="SMART" id="SM00320">
    <property type="entry name" value="WD40"/>
    <property type="match status" value="2"/>
</dbReference>
<dbReference type="WBParaSite" id="ACRNAN_scaffold8700.g17428.t1">
    <property type="protein sequence ID" value="ACRNAN_scaffold8700.g17428.t1"/>
    <property type="gene ID" value="ACRNAN_scaffold8700.g17428"/>
</dbReference>
<organism evidence="2 3">
    <name type="scientific">Acrobeloides nanus</name>
    <dbReference type="NCBI Taxonomy" id="290746"/>
    <lineage>
        <taxon>Eukaryota</taxon>
        <taxon>Metazoa</taxon>
        <taxon>Ecdysozoa</taxon>
        <taxon>Nematoda</taxon>
        <taxon>Chromadorea</taxon>
        <taxon>Rhabditida</taxon>
        <taxon>Tylenchina</taxon>
        <taxon>Cephalobomorpha</taxon>
        <taxon>Cephaloboidea</taxon>
        <taxon>Cephalobidae</taxon>
        <taxon>Acrobeloides</taxon>
    </lineage>
</organism>
<dbReference type="InterPro" id="IPR045184">
    <property type="entry name" value="SMU1"/>
</dbReference>
<name>A0A914EJ61_9BILA</name>
<dbReference type="SUPFAM" id="SSF50978">
    <property type="entry name" value="WD40 repeat-like"/>
    <property type="match status" value="1"/>
</dbReference>
<evidence type="ECO:0000313" key="3">
    <source>
        <dbReference type="WBParaSite" id="ACRNAN_scaffold8700.g17428.t1"/>
    </source>
</evidence>
<dbReference type="Pfam" id="PF00400">
    <property type="entry name" value="WD40"/>
    <property type="match status" value="1"/>
</dbReference>
<accession>A0A914EJ61</accession>
<dbReference type="InterPro" id="IPR015943">
    <property type="entry name" value="WD40/YVTN_repeat-like_dom_sf"/>
</dbReference>